<dbReference type="VEuPathDB" id="FungiDB:ATEG_00836"/>
<evidence type="ECO:0000313" key="2">
    <source>
        <dbReference type="Proteomes" id="UP000452235"/>
    </source>
</evidence>
<gene>
    <name evidence="1" type="ORF">ATEIFO6365_0003082000</name>
</gene>
<dbReference type="EMBL" id="BLJY01000003">
    <property type="protein sequence ID" value="GFF14752.1"/>
    <property type="molecule type" value="Genomic_DNA"/>
</dbReference>
<keyword evidence="2" id="KW-1185">Reference proteome</keyword>
<proteinExistence type="predicted"/>
<accession>A0A5M3YSN8</accession>
<organism evidence="1 2">
    <name type="scientific">Aspergillus terreus</name>
    <dbReference type="NCBI Taxonomy" id="33178"/>
    <lineage>
        <taxon>Eukaryota</taxon>
        <taxon>Fungi</taxon>
        <taxon>Dikarya</taxon>
        <taxon>Ascomycota</taxon>
        <taxon>Pezizomycotina</taxon>
        <taxon>Eurotiomycetes</taxon>
        <taxon>Eurotiomycetidae</taxon>
        <taxon>Eurotiales</taxon>
        <taxon>Aspergillaceae</taxon>
        <taxon>Aspergillus</taxon>
        <taxon>Aspergillus subgen. Circumdati</taxon>
    </lineage>
</organism>
<dbReference type="OrthoDB" id="3254104at2759"/>
<comment type="caution">
    <text evidence="1">The sequence shown here is derived from an EMBL/GenBank/DDBJ whole genome shotgun (WGS) entry which is preliminary data.</text>
</comment>
<dbReference type="AlphaFoldDB" id="A0A5M3YSN8"/>
<evidence type="ECO:0000313" key="1">
    <source>
        <dbReference type="EMBL" id="GFF14752.1"/>
    </source>
</evidence>
<sequence>MSTVTSTLYQELQPVPSPYPPPSPPSQGDTVRSAWRFMGALSSYLLLVGYIVIPLAFGADDSTHVNKANALVAAAVLIAFAYTLSFMIACFQYDQGDYLLHSVFLPCLASDLIGLLNVLLNIFGRDLLPLDRLEIVCISLPSAFAFVYAIGALWIWAQQTIDEMPDQGTPLLTEEEQQRQQLLRLLHEDNGSRKRRSRKSAQSTFSVHVPERINPGKVGTSCKKLDKGSGRPQSGRSQWVTKASAEAEKFCWNASAITQTGSPVTDIPPIFSSSDLSFSALDFY</sequence>
<dbReference type="Proteomes" id="UP000452235">
    <property type="component" value="Unassembled WGS sequence"/>
</dbReference>
<name>A0A5M3YSN8_ASPTE</name>
<protein>
    <submittedName>
        <fullName evidence="1">Uncharacterized protein</fullName>
    </submittedName>
</protein>
<reference evidence="1 2" key="1">
    <citation type="submission" date="2020-01" db="EMBL/GenBank/DDBJ databases">
        <title>Aspergillus terreus IFO 6365 whole genome shotgun sequence.</title>
        <authorList>
            <person name="Kanamasa S."/>
            <person name="Takahashi H."/>
        </authorList>
    </citation>
    <scope>NUCLEOTIDE SEQUENCE [LARGE SCALE GENOMIC DNA]</scope>
    <source>
        <strain evidence="1 2">IFO 6365</strain>
    </source>
</reference>